<comment type="similarity">
    <text evidence="4">Belongs to the BamB family.</text>
</comment>
<keyword evidence="4" id="KW-0449">Lipoprotein</keyword>
<dbReference type="InterPro" id="IPR011047">
    <property type="entry name" value="Quinoprotein_ADH-like_sf"/>
</dbReference>
<evidence type="ECO:0000256" key="4">
    <source>
        <dbReference type="HAMAP-Rule" id="MF_00923"/>
    </source>
</evidence>
<evidence type="ECO:0000313" key="7">
    <source>
        <dbReference type="EMBL" id="MBH9553482.1"/>
    </source>
</evidence>
<organism evidence="7 8">
    <name type="scientific">Inhella gelatinilytica</name>
    <dbReference type="NCBI Taxonomy" id="2795030"/>
    <lineage>
        <taxon>Bacteria</taxon>
        <taxon>Pseudomonadati</taxon>
        <taxon>Pseudomonadota</taxon>
        <taxon>Betaproteobacteria</taxon>
        <taxon>Burkholderiales</taxon>
        <taxon>Sphaerotilaceae</taxon>
        <taxon>Inhella</taxon>
    </lineage>
</organism>
<dbReference type="PANTHER" id="PTHR34512">
    <property type="entry name" value="CELL SURFACE PROTEIN"/>
    <property type="match status" value="1"/>
</dbReference>
<feature type="chain" id="PRO_5036722042" description="Outer membrane protein assembly factor BamB" evidence="5">
    <location>
        <begin position="20"/>
        <end position="375"/>
    </location>
</feature>
<comment type="subunit">
    <text evidence="4">Part of the Bam complex.</text>
</comment>
<dbReference type="PANTHER" id="PTHR34512:SF30">
    <property type="entry name" value="OUTER MEMBRANE PROTEIN ASSEMBLY FACTOR BAMB"/>
    <property type="match status" value="1"/>
</dbReference>
<comment type="subcellular location">
    <subcellularLocation>
        <location evidence="4">Cell outer membrane</location>
        <topology evidence="4">Lipid-anchor</topology>
    </subcellularLocation>
</comment>
<evidence type="ECO:0000256" key="2">
    <source>
        <dbReference type="ARBA" id="ARBA00023136"/>
    </source>
</evidence>
<dbReference type="NCBIfam" id="TIGR03300">
    <property type="entry name" value="assembly_YfgL"/>
    <property type="match status" value="1"/>
</dbReference>
<evidence type="ECO:0000259" key="6">
    <source>
        <dbReference type="Pfam" id="PF13360"/>
    </source>
</evidence>
<dbReference type="SUPFAM" id="SSF50998">
    <property type="entry name" value="Quinoprotein alcohol dehydrogenase-like"/>
    <property type="match status" value="1"/>
</dbReference>
<evidence type="ECO:0000256" key="3">
    <source>
        <dbReference type="ARBA" id="ARBA00023237"/>
    </source>
</evidence>
<dbReference type="RefSeq" id="WP_198101098.1">
    <property type="nucleotide sequence ID" value="NZ_JAEDAL010000005.1"/>
</dbReference>
<reference evidence="7" key="1">
    <citation type="submission" date="2020-12" db="EMBL/GenBank/DDBJ databases">
        <title>The genome sequence of Inhella sp. 4Y17.</title>
        <authorList>
            <person name="Liu Y."/>
        </authorList>
    </citation>
    <scope>NUCLEOTIDE SEQUENCE</scope>
    <source>
        <strain evidence="7">4Y10</strain>
    </source>
</reference>
<feature type="domain" description="Pyrrolo-quinoline quinone repeat" evidence="6">
    <location>
        <begin position="73"/>
        <end position="300"/>
    </location>
</feature>
<evidence type="ECO:0000256" key="1">
    <source>
        <dbReference type="ARBA" id="ARBA00022729"/>
    </source>
</evidence>
<dbReference type="GO" id="GO:0051205">
    <property type="term" value="P:protein insertion into membrane"/>
    <property type="evidence" value="ECO:0007669"/>
    <property type="project" value="UniProtKB-UniRule"/>
</dbReference>
<dbReference type="Gene3D" id="2.130.10.10">
    <property type="entry name" value="YVTN repeat-like/Quinoprotein amine dehydrogenase"/>
    <property type="match status" value="1"/>
</dbReference>
<keyword evidence="1 4" id="KW-0732">Signal</keyword>
<dbReference type="AlphaFoldDB" id="A0A931IX25"/>
<evidence type="ECO:0000313" key="8">
    <source>
        <dbReference type="Proteomes" id="UP000620139"/>
    </source>
</evidence>
<dbReference type="InterPro" id="IPR002372">
    <property type="entry name" value="PQQ_rpt_dom"/>
</dbReference>
<dbReference type="Proteomes" id="UP000620139">
    <property type="component" value="Unassembled WGS sequence"/>
</dbReference>
<comment type="function">
    <text evidence="4">Part of the outer membrane protein assembly complex, which is involved in assembly and insertion of beta-barrel proteins into the outer membrane.</text>
</comment>
<dbReference type="PROSITE" id="PS51257">
    <property type="entry name" value="PROKAR_LIPOPROTEIN"/>
    <property type="match status" value="1"/>
</dbReference>
<gene>
    <name evidence="4 7" type="primary">bamB</name>
    <name evidence="7" type="ORF">I7X43_11575</name>
</gene>
<dbReference type="HAMAP" id="MF_00923">
    <property type="entry name" value="OM_assembly_BamB"/>
    <property type="match status" value="1"/>
</dbReference>
<keyword evidence="4" id="KW-0564">Palmitate</keyword>
<name>A0A931IX25_9BURK</name>
<dbReference type="InterPro" id="IPR015943">
    <property type="entry name" value="WD40/YVTN_repeat-like_dom_sf"/>
</dbReference>
<comment type="caution">
    <text evidence="7">The sequence shown here is derived from an EMBL/GenBank/DDBJ whole genome shotgun (WGS) entry which is preliminary data.</text>
</comment>
<sequence>MTRISQRLAAAAIVTTALAGCSWFGSDAPKPAALQAVTPTIAGRVVWSAKVGDVDFPLSVAATTDRFVVADASGQVRAFRSQDGAVLWQGDVGGKVAAGVGSDGRFAAVVTRDLDLVVMDAGRVLWRKRLTSAVATAPLVAGERVFVQGVDRVVHGFDALDGRRLWELKRPGDALLLAQPGVLAAFKDTLIVGQGARMAGVDPLRGTLRWEANVASPRGTNEVERLADLVGPVARQGDVLCARAFQAAVGCVNAQRGSLVWSRPSAGNLGVTADDRAVIGFDASDRLTAWRTENGETLWTSEDYQLRRLTAPVLAGAVVVFGDFEGQVHFLARDTGKAQLRVATGGGPLVTPIVRSGTTLLAVAKNGGVYALRPE</sequence>
<dbReference type="GO" id="GO:0009279">
    <property type="term" value="C:cell outer membrane"/>
    <property type="evidence" value="ECO:0007669"/>
    <property type="project" value="UniProtKB-SubCell"/>
</dbReference>
<keyword evidence="8" id="KW-1185">Reference proteome</keyword>
<accession>A0A931IX25</accession>
<evidence type="ECO:0000256" key="5">
    <source>
        <dbReference type="SAM" id="SignalP"/>
    </source>
</evidence>
<dbReference type="InterPro" id="IPR017687">
    <property type="entry name" value="BamB"/>
</dbReference>
<protein>
    <recommendedName>
        <fullName evidence="4">Outer membrane protein assembly factor BamB</fullName>
    </recommendedName>
</protein>
<dbReference type="Pfam" id="PF13360">
    <property type="entry name" value="PQQ_2"/>
    <property type="match status" value="1"/>
</dbReference>
<dbReference type="SMART" id="SM00564">
    <property type="entry name" value="PQQ"/>
    <property type="match status" value="4"/>
</dbReference>
<dbReference type="EMBL" id="JAEDAL010000005">
    <property type="protein sequence ID" value="MBH9553482.1"/>
    <property type="molecule type" value="Genomic_DNA"/>
</dbReference>
<proteinExistence type="inferred from homology"/>
<keyword evidence="2 4" id="KW-0472">Membrane</keyword>
<feature type="signal peptide" evidence="5">
    <location>
        <begin position="1"/>
        <end position="19"/>
    </location>
</feature>
<keyword evidence="3 4" id="KW-0998">Cell outer membrane</keyword>
<dbReference type="InterPro" id="IPR018391">
    <property type="entry name" value="PQQ_b-propeller_rpt"/>
</dbReference>
<dbReference type="GO" id="GO:0043165">
    <property type="term" value="P:Gram-negative-bacterium-type cell outer membrane assembly"/>
    <property type="evidence" value="ECO:0007669"/>
    <property type="project" value="UniProtKB-UniRule"/>
</dbReference>